<protein>
    <recommendedName>
        <fullName evidence="2">DUF5689 domain-containing protein</fullName>
    </recommendedName>
</protein>
<dbReference type="Pfam" id="PF18942">
    <property type="entry name" value="DUF5689"/>
    <property type="match status" value="1"/>
</dbReference>
<dbReference type="NCBIfam" id="NF038128">
    <property type="entry name" value="choice_anch_J"/>
    <property type="match status" value="1"/>
</dbReference>
<dbReference type="InterPro" id="IPR043744">
    <property type="entry name" value="DUF5689"/>
</dbReference>
<feature type="chain" id="PRO_5021313927" description="DUF5689 domain-containing protein" evidence="1">
    <location>
        <begin position="24"/>
        <end position="477"/>
    </location>
</feature>
<reference evidence="3 4" key="1">
    <citation type="submission" date="2019-06" db="EMBL/GenBank/DDBJ databases">
        <title>Flavobacteriaceae Paucihalobacterium erythroidium CWB-1, complete genome.</title>
        <authorList>
            <person name="Wu S."/>
        </authorList>
    </citation>
    <scope>NUCLEOTIDE SEQUENCE [LARGE SCALE GENOMIC DNA]</scope>
    <source>
        <strain evidence="3 4">CWB-1</strain>
    </source>
</reference>
<dbReference type="OrthoDB" id="1492759at2"/>
<dbReference type="Gene3D" id="2.60.120.200">
    <property type="match status" value="1"/>
</dbReference>
<organism evidence="3 4">
    <name type="scientific">Paucihalobacter ruber</name>
    <dbReference type="NCBI Taxonomy" id="2567861"/>
    <lineage>
        <taxon>Bacteria</taxon>
        <taxon>Pseudomonadati</taxon>
        <taxon>Bacteroidota</taxon>
        <taxon>Flavobacteriia</taxon>
        <taxon>Flavobacteriales</taxon>
        <taxon>Flavobacteriaceae</taxon>
        <taxon>Paucihalobacter</taxon>
    </lineage>
</organism>
<dbReference type="RefSeq" id="WP_140989211.1">
    <property type="nucleotide sequence ID" value="NZ_VHIQ01000002.1"/>
</dbReference>
<dbReference type="EMBL" id="VHIQ01000002">
    <property type="protein sequence ID" value="TPV34788.1"/>
    <property type="molecule type" value="Genomic_DNA"/>
</dbReference>
<keyword evidence="4" id="KW-1185">Reference proteome</keyword>
<evidence type="ECO:0000313" key="3">
    <source>
        <dbReference type="EMBL" id="TPV34788.1"/>
    </source>
</evidence>
<feature type="domain" description="DUF5689" evidence="2">
    <location>
        <begin position="80"/>
        <end position="284"/>
    </location>
</feature>
<dbReference type="Proteomes" id="UP000317332">
    <property type="component" value="Unassembled WGS sequence"/>
</dbReference>
<evidence type="ECO:0000259" key="2">
    <source>
        <dbReference type="Pfam" id="PF18942"/>
    </source>
</evidence>
<evidence type="ECO:0000313" key="4">
    <source>
        <dbReference type="Proteomes" id="UP000317332"/>
    </source>
</evidence>
<sequence>MKTIKFKNILLLIFGLVVLNGCVEDDDFNTPNLSITEPTLDGPIVSINSVAGALAQAQGGTSPLDYTNENTIFTFNIEGQNQYMEGFVISSDEGGNFFKEMVIQDNFENPTVGLKILIDVNPTFVRYEVGRKVYVKLNGLTVGIRNGVLALGSLDGNRVGRIAASFEEKTIIRSAEVQTIVPLVMEINQFSNSKTNLFIQLEDAQFNRADVLTTPVKTFASESGDQFDGERPIESCASGASVILKTSTFADFKALRLPANRGSINAVLTKNFFGDAFNLVVSTPETINFNIEERCDPDFFECTTPSGGGAVFYQDDFQPYANIAAAEAAGWTNVNVSGGSTRFTIGSFSGVKYAQVSGFNAGTSEINVWLVSPPINMDNTTGEELRFDVQANFDNGTILTAYVSTDFTGNPTTATWNLLDANIPTGPSGGFASSFTTVGPINVSCVDGTMHVGFFYQGSDPDATTRYHITNVRVTGN</sequence>
<gene>
    <name evidence="3" type="ORF">FJ651_04445</name>
</gene>
<evidence type="ECO:0000256" key="1">
    <source>
        <dbReference type="SAM" id="SignalP"/>
    </source>
</evidence>
<name>A0A506PMM7_9FLAO</name>
<dbReference type="AlphaFoldDB" id="A0A506PMM7"/>
<keyword evidence="1" id="KW-0732">Signal</keyword>
<feature type="signal peptide" evidence="1">
    <location>
        <begin position="1"/>
        <end position="23"/>
    </location>
</feature>
<comment type="caution">
    <text evidence="3">The sequence shown here is derived from an EMBL/GenBank/DDBJ whole genome shotgun (WGS) entry which is preliminary data.</text>
</comment>
<accession>A0A506PMM7</accession>
<proteinExistence type="predicted"/>